<dbReference type="PANTHER" id="PTHR46108">
    <property type="entry name" value="BLUE CHEESE"/>
    <property type="match status" value="1"/>
</dbReference>
<gene>
    <name evidence="6" type="ORF">ACH5RR_020208</name>
</gene>
<evidence type="ECO:0000259" key="5">
    <source>
        <dbReference type="PROSITE" id="PS51783"/>
    </source>
</evidence>
<name>A0ABD2ZDR9_9GENT</name>
<dbReference type="PANTHER" id="PTHR46108:SF4">
    <property type="entry name" value="BLUE CHEESE"/>
    <property type="match status" value="1"/>
</dbReference>
<comment type="caution">
    <text evidence="6">The sequence shown here is derived from an EMBL/GenBank/DDBJ whole genome shotgun (WGS) entry which is preliminary data.</text>
</comment>
<evidence type="ECO:0000256" key="1">
    <source>
        <dbReference type="ARBA" id="ARBA00022574"/>
    </source>
</evidence>
<dbReference type="FunFam" id="1.10.1540.10:FF:000002">
    <property type="entry name" value="WD repeat and FYVE domain containing 3"/>
    <property type="match status" value="1"/>
</dbReference>
<dbReference type="SUPFAM" id="SSF50978">
    <property type="entry name" value="WD40 repeat-like"/>
    <property type="match status" value="1"/>
</dbReference>
<dbReference type="PROSITE" id="PS51783">
    <property type="entry name" value="PH_BEACH"/>
    <property type="match status" value="1"/>
</dbReference>
<evidence type="ECO:0000256" key="2">
    <source>
        <dbReference type="ARBA" id="ARBA00022737"/>
    </source>
</evidence>
<sequence>MYASGNISHLWRMWKLNSVHEILKRDYQLRPVAIEIFSMDGYNDLLVFHKKEREEVFKNLVGMNLPRNSMLDITISGSNKQKSNEGSRLFKVMARSFSKRWQNGEISNFQYLMHLNTLAGRGYSDLTQYPVFPWVLADYESEDLDLSDPKIFRRLDKPMGCQTLDGEEEFRKRYESWDDPEVPKFHYGSHYSSAGIVLFYLIRLPPFSSENQKLQGGQFDHADRLFNSIRDTWQSAAGKGNTSDVKELIPEFFYMPEFLENRFNLDLGEKQSGEKVNDIILPPWAKSSAREFIRKHREALESDYVSENLHHWIDLIFGFKQRGKAAEEALNVFYHYTYEGSVDIDSVTDPAMKASILAQINHFGQTPKQLFLKPHPKRWSERKLPPHPLKHSLHLVPHDLHKNPSSISQIVTFNDKILVAGENTLLKPRTYAKYVAWGFPDRSLRFLGYDQDRLLSTHENLHRGNQIQCASASHDGQILVTGGDDGLLCVWHIVKYGPRALRQLQLEQSLCAHTAKITCLHVCQPYMVIVSGSDDCTVILWDLSSFVFIWQLPEFRSPVSAIYVNDLTGEIATAAGVTLAVWSINGDCLAVVNTSQLPSDFIISLTGCTFSDWLETNWYVSGHQSGAVKVWKMVHFSEELTPAKMTGNLTGGLVLGDKVPEYTLVLHKVLKCHKNPVTALHITSDLKQLLSGDSVGNLLSWMLPDESLKSSINQG</sequence>
<keyword evidence="2" id="KW-0677">Repeat</keyword>
<evidence type="ECO:0000256" key="3">
    <source>
        <dbReference type="PROSITE-ProRule" id="PRU00221"/>
    </source>
</evidence>
<dbReference type="Pfam" id="PF02138">
    <property type="entry name" value="Beach"/>
    <property type="match status" value="1"/>
</dbReference>
<dbReference type="InterPro" id="IPR011993">
    <property type="entry name" value="PH-like_dom_sf"/>
</dbReference>
<organism evidence="6 7">
    <name type="scientific">Cinchona calisaya</name>
    <dbReference type="NCBI Taxonomy" id="153742"/>
    <lineage>
        <taxon>Eukaryota</taxon>
        <taxon>Viridiplantae</taxon>
        <taxon>Streptophyta</taxon>
        <taxon>Embryophyta</taxon>
        <taxon>Tracheophyta</taxon>
        <taxon>Spermatophyta</taxon>
        <taxon>Magnoliopsida</taxon>
        <taxon>eudicotyledons</taxon>
        <taxon>Gunneridae</taxon>
        <taxon>Pentapetalae</taxon>
        <taxon>asterids</taxon>
        <taxon>lamiids</taxon>
        <taxon>Gentianales</taxon>
        <taxon>Rubiaceae</taxon>
        <taxon>Cinchonoideae</taxon>
        <taxon>Cinchoneae</taxon>
        <taxon>Cinchona</taxon>
    </lineage>
</organism>
<dbReference type="InterPro" id="IPR036372">
    <property type="entry name" value="BEACH_dom_sf"/>
</dbReference>
<feature type="domain" description="BEACH-type PH" evidence="5">
    <location>
        <begin position="1"/>
        <end position="61"/>
    </location>
</feature>
<evidence type="ECO:0000313" key="6">
    <source>
        <dbReference type="EMBL" id="KAL3517619.1"/>
    </source>
</evidence>
<feature type="domain" description="BEACH" evidence="4">
    <location>
        <begin position="86"/>
        <end position="378"/>
    </location>
</feature>
<dbReference type="InterPro" id="IPR023362">
    <property type="entry name" value="PH-BEACH_dom"/>
</dbReference>
<dbReference type="InterPro" id="IPR036322">
    <property type="entry name" value="WD40_repeat_dom_sf"/>
</dbReference>
<reference evidence="6 7" key="1">
    <citation type="submission" date="2024-11" db="EMBL/GenBank/DDBJ databases">
        <title>A near-complete genome assembly of Cinchona calisaya.</title>
        <authorList>
            <person name="Lian D.C."/>
            <person name="Zhao X.W."/>
            <person name="Wei L."/>
        </authorList>
    </citation>
    <scope>NUCLEOTIDE SEQUENCE [LARGE SCALE GENOMIC DNA]</scope>
    <source>
        <tissue evidence="6">Nenye</tissue>
    </source>
</reference>
<dbReference type="InterPro" id="IPR001680">
    <property type="entry name" value="WD40_rpt"/>
</dbReference>
<dbReference type="PROSITE" id="PS50197">
    <property type="entry name" value="BEACH"/>
    <property type="match status" value="1"/>
</dbReference>
<dbReference type="AlphaFoldDB" id="A0ABD2ZDR9"/>
<dbReference type="Gene3D" id="2.30.29.30">
    <property type="entry name" value="Pleckstrin-homology domain (PH domain)/Phosphotyrosine-binding domain (PTB)"/>
    <property type="match status" value="1"/>
</dbReference>
<keyword evidence="7" id="KW-1185">Reference proteome</keyword>
<protein>
    <submittedName>
        <fullName evidence="6">Uncharacterized protein</fullName>
    </submittedName>
</protein>
<dbReference type="InterPro" id="IPR051944">
    <property type="entry name" value="BEACH_domain_protein"/>
</dbReference>
<dbReference type="CDD" id="cd06071">
    <property type="entry name" value="Beach"/>
    <property type="match status" value="1"/>
</dbReference>
<dbReference type="SMART" id="SM01026">
    <property type="entry name" value="Beach"/>
    <property type="match status" value="1"/>
</dbReference>
<dbReference type="Gene3D" id="1.10.1540.10">
    <property type="entry name" value="BEACH domain"/>
    <property type="match status" value="1"/>
</dbReference>
<dbReference type="SMART" id="SM00320">
    <property type="entry name" value="WD40"/>
    <property type="match status" value="4"/>
</dbReference>
<dbReference type="Proteomes" id="UP001630127">
    <property type="component" value="Unassembled WGS sequence"/>
</dbReference>
<feature type="repeat" description="WD" evidence="3">
    <location>
        <begin position="510"/>
        <end position="545"/>
    </location>
</feature>
<evidence type="ECO:0000313" key="7">
    <source>
        <dbReference type="Proteomes" id="UP001630127"/>
    </source>
</evidence>
<evidence type="ECO:0000259" key="4">
    <source>
        <dbReference type="PROSITE" id="PS50197"/>
    </source>
</evidence>
<dbReference type="EMBL" id="JBJUIK010000009">
    <property type="protein sequence ID" value="KAL3517619.1"/>
    <property type="molecule type" value="Genomic_DNA"/>
</dbReference>
<dbReference type="SUPFAM" id="SSF81837">
    <property type="entry name" value="BEACH domain"/>
    <property type="match status" value="1"/>
</dbReference>
<dbReference type="InterPro" id="IPR019775">
    <property type="entry name" value="WD40_repeat_CS"/>
</dbReference>
<accession>A0ABD2ZDR9</accession>
<dbReference type="PROSITE" id="PS50294">
    <property type="entry name" value="WD_REPEATS_REGION"/>
    <property type="match status" value="1"/>
</dbReference>
<dbReference type="PROSITE" id="PS50082">
    <property type="entry name" value="WD_REPEATS_2"/>
    <property type="match status" value="1"/>
</dbReference>
<keyword evidence="1 3" id="KW-0853">WD repeat</keyword>
<dbReference type="SUPFAM" id="SSF50729">
    <property type="entry name" value="PH domain-like"/>
    <property type="match status" value="1"/>
</dbReference>
<proteinExistence type="predicted"/>
<dbReference type="Pfam" id="PF14844">
    <property type="entry name" value="PH_BEACH"/>
    <property type="match status" value="1"/>
</dbReference>
<dbReference type="InterPro" id="IPR015943">
    <property type="entry name" value="WD40/YVTN_repeat-like_dom_sf"/>
</dbReference>
<dbReference type="Pfam" id="PF00400">
    <property type="entry name" value="WD40"/>
    <property type="match status" value="2"/>
</dbReference>
<dbReference type="Gene3D" id="2.130.10.10">
    <property type="entry name" value="YVTN repeat-like/Quinoprotein amine dehydrogenase"/>
    <property type="match status" value="1"/>
</dbReference>
<dbReference type="InterPro" id="IPR000409">
    <property type="entry name" value="BEACH_dom"/>
</dbReference>
<dbReference type="PROSITE" id="PS00678">
    <property type="entry name" value="WD_REPEATS_1"/>
    <property type="match status" value="1"/>
</dbReference>